<dbReference type="InterPro" id="IPR001612">
    <property type="entry name" value="Caveolin"/>
</dbReference>
<name>A0A9W9YA31_9CNID</name>
<dbReference type="Proteomes" id="UP001163046">
    <property type="component" value="Unassembled WGS sequence"/>
</dbReference>
<keyword evidence="7" id="KW-0812">Transmembrane</keyword>
<dbReference type="GO" id="GO:0070836">
    <property type="term" value="P:caveola assembly"/>
    <property type="evidence" value="ECO:0007669"/>
    <property type="project" value="InterPro"/>
</dbReference>
<dbReference type="EMBL" id="MU827895">
    <property type="protein sequence ID" value="KAJ7315278.1"/>
    <property type="molecule type" value="Genomic_DNA"/>
</dbReference>
<evidence type="ECO:0000256" key="6">
    <source>
        <dbReference type="RuleBase" id="RU000680"/>
    </source>
</evidence>
<keyword evidence="9" id="KW-1185">Reference proteome</keyword>
<comment type="function">
    <text evidence="6">May act as a scaffolding protein within caveolar membranes. Interacts directly with G-protein alpha subunits and can functionally regulate their activity.</text>
</comment>
<comment type="similarity">
    <text evidence="2 6">Belongs to the caveolin family.</text>
</comment>
<keyword evidence="4 6" id="KW-0333">Golgi apparatus</keyword>
<evidence type="ECO:0000256" key="3">
    <source>
        <dbReference type="ARBA" id="ARBA00022475"/>
    </source>
</evidence>
<dbReference type="GO" id="GO:0005901">
    <property type="term" value="C:caveola"/>
    <property type="evidence" value="ECO:0007669"/>
    <property type="project" value="UniProtKB-SubCell"/>
</dbReference>
<feature type="transmembrane region" description="Helical" evidence="7">
    <location>
        <begin position="51"/>
        <end position="69"/>
    </location>
</feature>
<evidence type="ECO:0000256" key="4">
    <source>
        <dbReference type="ARBA" id="ARBA00023034"/>
    </source>
</evidence>
<comment type="caution">
    <text evidence="8">The sequence shown here is derived from an EMBL/GenBank/DDBJ whole genome shotgun (WGS) entry which is preliminary data.</text>
</comment>
<comment type="subcellular location">
    <subcellularLocation>
        <location evidence="1 6">Cell membrane</location>
        <topology evidence="1 6">Peripheral membrane protein</topology>
    </subcellularLocation>
    <subcellularLocation>
        <location evidence="6">Golgi apparatus membrane</location>
        <topology evidence="6">Peripheral membrane protein</topology>
    </subcellularLocation>
    <subcellularLocation>
        <location evidence="6">Membrane</location>
        <location evidence="6">Caveola</location>
        <topology evidence="6">Peripheral membrane protein</topology>
    </subcellularLocation>
</comment>
<feature type="transmembrane region" description="Helical" evidence="7">
    <location>
        <begin position="75"/>
        <end position="96"/>
    </location>
</feature>
<protein>
    <recommendedName>
        <fullName evidence="6">Caveolin</fullName>
    </recommendedName>
</protein>
<organism evidence="8 9">
    <name type="scientific">Desmophyllum pertusum</name>
    <dbReference type="NCBI Taxonomy" id="174260"/>
    <lineage>
        <taxon>Eukaryota</taxon>
        <taxon>Metazoa</taxon>
        <taxon>Cnidaria</taxon>
        <taxon>Anthozoa</taxon>
        <taxon>Hexacorallia</taxon>
        <taxon>Scleractinia</taxon>
        <taxon>Caryophylliina</taxon>
        <taxon>Caryophylliidae</taxon>
        <taxon>Desmophyllum</taxon>
    </lineage>
</organism>
<sequence>MDTNDRDPNDHNAFLKFTYSDVICEPSGIRSPRWSHQYTTKIYEKTVIGTYWVLTIVFGGLLSILYGLMNGILTFLFVWIITPITVAWFIIPLGLLGKVWLVAMKSLIGPFFESFGMIFSKVNVNINRATIQNMV</sequence>
<keyword evidence="3 6" id="KW-1003">Cell membrane</keyword>
<evidence type="ECO:0000313" key="8">
    <source>
        <dbReference type="EMBL" id="KAJ7315278.1"/>
    </source>
</evidence>
<accession>A0A9W9YA31</accession>
<dbReference type="GO" id="GO:0060090">
    <property type="term" value="F:molecular adaptor activity"/>
    <property type="evidence" value="ECO:0007669"/>
    <property type="project" value="TreeGrafter"/>
</dbReference>
<gene>
    <name evidence="8" type="primary">CAV1_5</name>
    <name evidence="8" type="ORF">OS493_038760</name>
</gene>
<dbReference type="OrthoDB" id="5917823at2759"/>
<keyword evidence="5 6" id="KW-0472">Membrane</keyword>
<proteinExistence type="inferred from homology"/>
<evidence type="ECO:0000256" key="5">
    <source>
        <dbReference type="ARBA" id="ARBA00023136"/>
    </source>
</evidence>
<dbReference type="AlphaFoldDB" id="A0A9W9YA31"/>
<evidence type="ECO:0000256" key="7">
    <source>
        <dbReference type="SAM" id="Phobius"/>
    </source>
</evidence>
<dbReference type="PANTHER" id="PTHR10844:SF19">
    <property type="entry name" value="CAVEOLIN-2"/>
    <property type="match status" value="1"/>
</dbReference>
<reference evidence="8" key="1">
    <citation type="submission" date="2023-01" db="EMBL/GenBank/DDBJ databases">
        <title>Genome assembly of the deep-sea coral Lophelia pertusa.</title>
        <authorList>
            <person name="Herrera S."/>
            <person name="Cordes E."/>
        </authorList>
    </citation>
    <scope>NUCLEOTIDE SEQUENCE</scope>
    <source>
        <strain evidence="8">USNM1676648</strain>
        <tissue evidence="8">Polyp</tissue>
    </source>
</reference>
<dbReference type="Pfam" id="PF01146">
    <property type="entry name" value="Caveolin"/>
    <property type="match status" value="1"/>
</dbReference>
<keyword evidence="7" id="KW-1133">Transmembrane helix</keyword>
<dbReference type="PANTHER" id="PTHR10844">
    <property type="entry name" value="CAVEOLIN"/>
    <property type="match status" value="1"/>
</dbReference>
<evidence type="ECO:0000256" key="2">
    <source>
        <dbReference type="ARBA" id="ARBA00010988"/>
    </source>
</evidence>
<evidence type="ECO:0000313" key="9">
    <source>
        <dbReference type="Proteomes" id="UP001163046"/>
    </source>
</evidence>
<evidence type="ECO:0000256" key="1">
    <source>
        <dbReference type="ARBA" id="ARBA00004202"/>
    </source>
</evidence>
<dbReference type="GO" id="GO:0000139">
    <property type="term" value="C:Golgi membrane"/>
    <property type="evidence" value="ECO:0007669"/>
    <property type="project" value="UniProtKB-SubCell"/>
</dbReference>